<sequence>MPAEISALVDGIVAAAQGFSGAATLLALLAFLVEFVRGRSETKSFRPVVGWSIAVLGLFACAAAAIAVRDRGVSPLQPGGQLLGAVLVSSAALLAAGVAMAVLTPSADRSTLHELADAVEAAVHRCEAEDDFVGKNRVPLGLLVSNEFAWSGKAVSSRARDLSAARWPTASVAVVAGPTGSGKSVEVRARVLEICRRARQSRRPGELAVYVALRRLPTIEEKITPDLVKHHLLQVIADHSKSLAESLRRYLDGEASGPRWLFAFDLGGELSPDEEEGYFQAVRNLMRHRDKDRALVVVREALPDARPVLTPCTPSVRQVKELLRKRGVIGPDSYDVHDPALRQVFASPALIMQVLNAGAAPRSLAELLDGYVAVMLDRHALGAGEAKSQRQRAEALAFQLIFRPEEPPSADDEVPQLGRREHGRFAFRCPVVRTHLAASHLAAMAPTMSLADLVGSEETRAVTSAALQRDDEQFRKYFLSLVEAAALAKAGSLGQADDDELPPVGCFTWPPLVLHALTVVRSSPVALHERLSPRLRAAVDLLVWTGFFSGGRHNRDASLALLPLVSQERVLELYRQAVTLGYPTRTVSLIALHLRWGAGGAELVGLHDRANMLINAVKVWSKGQFLPPREDIDDDSLVFGMLQGVVMICMVSSAIGGIMLLASAAAVLSPTTMTVLCLGALMLLGIAWRLKVGACELNDFWARVTYRVIIGVGVVCSISSAFLILGLIVSLIPPNVELLLRNFFFLLVFTWPPAMVGEVVIDPVGQRRWYFPYMVFGLISSDRTEFTRYRGFLDEKFGYLWTGWRRTGLIVVGSVFVLALIDLPVREEIESNVDTTVGMACVLALFLISRQRSEPSPLDTEEVLGAKVFSGRMTEEDLLVQLQQHGEQGLGGICRLIKTLAVAPGGALHRCVRALESFDQLLEFLERTLPDPVPTSLIAHPIKPGAWSYLPELGSPVVAAWAVEFDRNRPGVLVELANSEHDRASLSHAIRSANARVEASRPS</sequence>
<dbReference type="RefSeq" id="WP_045315557.1">
    <property type="nucleotide sequence ID" value="NZ_JYJG01000283.1"/>
</dbReference>
<feature type="transmembrane region" description="Helical" evidence="1">
    <location>
        <begin position="48"/>
        <end position="68"/>
    </location>
</feature>
<comment type="caution">
    <text evidence="2">The sequence shown here is derived from an EMBL/GenBank/DDBJ whole genome shotgun (WGS) entry which is preliminary data.</text>
</comment>
<feature type="transmembrane region" description="Helical" evidence="1">
    <location>
        <begin position="637"/>
        <end position="661"/>
    </location>
</feature>
<dbReference type="Proteomes" id="UP000033393">
    <property type="component" value="Unassembled WGS sequence"/>
</dbReference>
<evidence type="ECO:0000256" key="1">
    <source>
        <dbReference type="SAM" id="Phobius"/>
    </source>
</evidence>
<name>A0A0F0GQ99_LENAE</name>
<dbReference type="PATRIC" id="fig|68170.10.peg.8493"/>
<feature type="transmembrane region" description="Helical" evidence="1">
    <location>
        <begin position="708"/>
        <end position="732"/>
    </location>
</feature>
<evidence type="ECO:0000313" key="2">
    <source>
        <dbReference type="EMBL" id="KJK43598.1"/>
    </source>
</evidence>
<dbReference type="OrthoDB" id="3701243at2"/>
<proteinExistence type="predicted"/>
<keyword evidence="1" id="KW-0812">Transmembrane</keyword>
<reference evidence="2 3" key="1">
    <citation type="submission" date="2015-02" db="EMBL/GenBank/DDBJ databases">
        <authorList>
            <person name="Ju K.-S."/>
            <person name="Doroghazi J.R."/>
            <person name="Metcalf W."/>
        </authorList>
    </citation>
    <scope>NUCLEOTIDE SEQUENCE [LARGE SCALE GENOMIC DNA]</scope>
    <source>
        <strain evidence="2 3">NRRL B-16140</strain>
    </source>
</reference>
<keyword evidence="3" id="KW-1185">Reference proteome</keyword>
<gene>
    <name evidence="2" type="ORF">UK23_32605</name>
</gene>
<dbReference type="EMBL" id="JYJG01000283">
    <property type="protein sequence ID" value="KJK43598.1"/>
    <property type="molecule type" value="Genomic_DNA"/>
</dbReference>
<organism evidence="2 3">
    <name type="scientific">Lentzea aerocolonigenes</name>
    <name type="common">Lechevalieria aerocolonigenes</name>
    <name type="synonym">Saccharothrix aerocolonigenes</name>
    <dbReference type="NCBI Taxonomy" id="68170"/>
    <lineage>
        <taxon>Bacteria</taxon>
        <taxon>Bacillati</taxon>
        <taxon>Actinomycetota</taxon>
        <taxon>Actinomycetes</taxon>
        <taxon>Pseudonocardiales</taxon>
        <taxon>Pseudonocardiaceae</taxon>
        <taxon>Lentzea</taxon>
    </lineage>
</organism>
<feature type="transmembrane region" description="Helical" evidence="1">
    <location>
        <begin position="667"/>
        <end position="688"/>
    </location>
</feature>
<feature type="transmembrane region" description="Helical" evidence="1">
    <location>
        <begin position="12"/>
        <end position="36"/>
    </location>
</feature>
<keyword evidence="1" id="KW-1133">Transmembrane helix</keyword>
<evidence type="ECO:0000313" key="3">
    <source>
        <dbReference type="Proteomes" id="UP000033393"/>
    </source>
</evidence>
<feature type="transmembrane region" description="Helical" evidence="1">
    <location>
        <begin position="80"/>
        <end position="103"/>
    </location>
</feature>
<dbReference type="AlphaFoldDB" id="A0A0F0GQ99"/>
<accession>A0A0F0GQ99</accession>
<protein>
    <submittedName>
        <fullName evidence="2">Uncharacterized protein</fullName>
    </submittedName>
</protein>
<keyword evidence="1" id="KW-0472">Membrane</keyword>